<keyword evidence="2" id="KW-1133">Transmembrane helix</keyword>
<evidence type="ECO:0000313" key="4">
    <source>
        <dbReference type="Proteomes" id="UP000001937"/>
    </source>
</evidence>
<feature type="region of interest" description="Disordered" evidence="1">
    <location>
        <begin position="1"/>
        <end position="51"/>
    </location>
</feature>
<keyword evidence="2" id="KW-0472">Membrane</keyword>
<dbReference type="eggNOG" id="COG2358">
    <property type="taxonomic scope" value="Bacteria"/>
</dbReference>
<dbReference type="PANTHER" id="PTHR42941:SF1">
    <property type="entry name" value="SLL1037 PROTEIN"/>
    <property type="match status" value="1"/>
</dbReference>
<dbReference type="Proteomes" id="UP000001937">
    <property type="component" value="Chromosome"/>
</dbReference>
<evidence type="ECO:0000313" key="3">
    <source>
        <dbReference type="EMBL" id="ABD12353.1"/>
    </source>
</evidence>
<dbReference type="OrthoDB" id="5582316at2"/>
<dbReference type="InterPro" id="IPR011852">
    <property type="entry name" value="TRAP_TAXI"/>
</dbReference>
<sequence length="462" mass="49607">MRDRPGSHHRDPGHRDPGAAAQWRTRAPELAPRKARRQRPTDRGVAAMSNTRSRLGRRPIAITALVILAAIVGVFIGRAFGGDGRSPMLVSTPPSTPSAQTAAPEQARRDAATEAKANLHATTCTTVRIIAGQPRTPYSQYASTLAKLISDPALNGGNGWRAFPDSDTSGTSQNLKNLGVPENRRCTLALAQLNVVVDAQNGRGDFTGGAVEGLSLVGQIYYDVLQLIVPADSSIHSADDLCGKTVESGLLDSGTHQIATVLFRQITRVKGAGCVVRPVTGNRITEALQKLHSTGADHADAVLWAAGAPTMAVQEYNDSYQKIKFVPLDDWQSAIQRDWYSQYLDVGANVFTRAAIEPGDYNLIPSQPTATLAVPNGIVASRYADPALVEFAAWMMDEHSAEFKATLWATHQAQAQARRLGFATPGSFIATNICRYVPLHPAAERYYTHALGYPTGCPAPTP</sequence>
<dbReference type="PANTHER" id="PTHR42941">
    <property type="entry name" value="SLL1037 PROTEIN"/>
    <property type="match status" value="1"/>
</dbReference>
<evidence type="ECO:0000256" key="2">
    <source>
        <dbReference type="SAM" id="Phobius"/>
    </source>
</evidence>
<keyword evidence="3" id="KW-0675">Receptor</keyword>
<reference evidence="3 4" key="1">
    <citation type="journal article" date="2007" name="Genome Res.">
        <title>Genome characteristics of facultatively symbiotic Frankia sp. strains reflect host range and host plant biogeography.</title>
        <authorList>
            <person name="Normand P."/>
            <person name="Lapierre P."/>
            <person name="Tisa L.S."/>
            <person name="Gogarten J.P."/>
            <person name="Alloisio N."/>
            <person name="Bagnarol E."/>
            <person name="Bassi C.A."/>
            <person name="Berry A.M."/>
            <person name="Bickhart D.M."/>
            <person name="Choisne N."/>
            <person name="Couloux A."/>
            <person name="Cournoyer B."/>
            <person name="Cruveiller S."/>
            <person name="Daubin V."/>
            <person name="Demange N."/>
            <person name="Francino M.P."/>
            <person name="Goltsman E."/>
            <person name="Huang Y."/>
            <person name="Kopp O.R."/>
            <person name="Labarre L."/>
            <person name="Lapidus A."/>
            <person name="Lavire C."/>
            <person name="Marechal J."/>
            <person name="Martinez M."/>
            <person name="Mastronunzio J.E."/>
            <person name="Mullin B.C."/>
            <person name="Niemann J."/>
            <person name="Pujic P."/>
            <person name="Rawnsley T."/>
            <person name="Rouy Z."/>
            <person name="Schenowitz C."/>
            <person name="Sellstedt A."/>
            <person name="Tavares F."/>
            <person name="Tomkins J.P."/>
            <person name="Vallenet D."/>
            <person name="Valverde C."/>
            <person name="Wall L.G."/>
            <person name="Wang Y."/>
            <person name="Medigue C."/>
            <person name="Benson D.R."/>
        </authorList>
    </citation>
    <scope>NUCLEOTIDE SEQUENCE [LARGE SCALE GENOMIC DNA]</scope>
    <source>
        <strain evidence="4">DSM 45818 / CECT 9043 / CcI3</strain>
    </source>
</reference>
<feature type="transmembrane region" description="Helical" evidence="2">
    <location>
        <begin position="60"/>
        <end position="81"/>
    </location>
</feature>
<dbReference type="KEGG" id="fra:Francci3_2996"/>
<dbReference type="STRING" id="106370.Francci3_2996"/>
<dbReference type="PhylomeDB" id="Q2J8N9"/>
<keyword evidence="4" id="KW-1185">Reference proteome</keyword>
<dbReference type="SUPFAM" id="SSF53850">
    <property type="entry name" value="Periplasmic binding protein-like II"/>
    <property type="match status" value="1"/>
</dbReference>
<dbReference type="HOGENOM" id="CLU_591544_0_0_11"/>
<dbReference type="NCBIfam" id="TIGR02122">
    <property type="entry name" value="TRAP_TAXI"/>
    <property type="match status" value="1"/>
</dbReference>
<gene>
    <name evidence="3" type="ordered locus">Francci3_2996</name>
</gene>
<feature type="region of interest" description="Disordered" evidence="1">
    <location>
        <begin position="87"/>
        <end position="112"/>
    </location>
</feature>
<dbReference type="Pfam" id="PF16868">
    <property type="entry name" value="NMT1_3"/>
    <property type="match status" value="1"/>
</dbReference>
<organism evidence="3 4">
    <name type="scientific">Frankia casuarinae (strain DSM 45818 / CECT 9043 / HFP020203 / CcI3)</name>
    <dbReference type="NCBI Taxonomy" id="106370"/>
    <lineage>
        <taxon>Bacteria</taxon>
        <taxon>Bacillati</taxon>
        <taxon>Actinomycetota</taxon>
        <taxon>Actinomycetes</taxon>
        <taxon>Frankiales</taxon>
        <taxon>Frankiaceae</taxon>
        <taxon>Frankia</taxon>
    </lineage>
</organism>
<evidence type="ECO:0000256" key="1">
    <source>
        <dbReference type="SAM" id="MobiDB-lite"/>
    </source>
</evidence>
<protein>
    <submittedName>
        <fullName evidence="3">TRAP transporter solute receptor, TAXI family</fullName>
    </submittedName>
</protein>
<proteinExistence type="predicted"/>
<keyword evidence="2" id="KW-0812">Transmembrane</keyword>
<dbReference type="Gene3D" id="3.40.190.10">
    <property type="entry name" value="Periplasmic binding protein-like II"/>
    <property type="match status" value="2"/>
</dbReference>
<accession>Q2J8N9</accession>
<dbReference type="EMBL" id="CP000249">
    <property type="protein sequence ID" value="ABD12353.1"/>
    <property type="molecule type" value="Genomic_DNA"/>
</dbReference>
<name>Q2J8N9_FRACC</name>
<feature type="compositionally biased region" description="Basic and acidic residues" evidence="1">
    <location>
        <begin position="1"/>
        <end position="17"/>
    </location>
</feature>
<dbReference type="AlphaFoldDB" id="Q2J8N9"/>
<feature type="compositionally biased region" description="Low complexity" evidence="1">
    <location>
        <begin position="91"/>
        <end position="104"/>
    </location>
</feature>